<sequence length="444" mass="46954">MAKPPSHQNRTRRAGSRRSGGAPAVPGLDARRAALRLLDAVMRRGEPLETALHAATQGLADRADKALAHAIAADVLRWTADLDALIDGATPQPLPEDAKARMVLRLTLVQALRLDTPPHAVVATALPLVDGGPRRLVHGVLGALLRSEARLPDVPTVPEAVAQRWRAQWGEPVVEASAQALARRAPIDVTLADPAETAHFDDVLAGDTLMSGHVRIGHQVSVPGLPGYAEGRWWVQDLAASLPARLAGEGRGRTALDLCAAPGGKTMQLAAQGWAVTALDKSAKRLERMGENLARSGFAASVVQGDALTWAPEAPADLVLLDAPCSATGIFRRHPDVMHRVGDRQIAEMSGIQAQLLDRAADWVKPGGLLVYATCSLERAEGEDQIARFLASHAGFALSPPQAGELPEGVAADAMGHVRTLPTMLADRGGLDGFFIARLVRQQG</sequence>
<keyword evidence="9" id="KW-1185">Reference proteome</keyword>
<feature type="active site" description="Nucleophile" evidence="5">
    <location>
        <position position="375"/>
    </location>
</feature>
<comment type="caution">
    <text evidence="8">The sequence shown here is derived from an EMBL/GenBank/DDBJ whole genome shotgun (WGS) entry which is preliminary data.</text>
</comment>
<dbReference type="InterPro" id="IPR035926">
    <property type="entry name" value="NusB-like_sf"/>
</dbReference>
<evidence type="ECO:0000256" key="5">
    <source>
        <dbReference type="PROSITE-ProRule" id="PRU01023"/>
    </source>
</evidence>
<keyword evidence="4 5" id="KW-0694">RNA-binding</keyword>
<dbReference type="EMBL" id="JACIDT010000001">
    <property type="protein sequence ID" value="MBB3924553.1"/>
    <property type="molecule type" value="Genomic_DNA"/>
</dbReference>
<dbReference type="GO" id="GO:0006355">
    <property type="term" value="P:regulation of DNA-templated transcription"/>
    <property type="evidence" value="ECO:0007669"/>
    <property type="project" value="InterPro"/>
</dbReference>
<dbReference type="EC" id="2.1.1.176" evidence="8"/>
<dbReference type="PANTHER" id="PTHR22807:SF61">
    <property type="entry name" value="NOL1_NOP2_SUN FAMILY PROTEIN _ ANTITERMINATION NUSB DOMAIN-CONTAINING PROTEIN"/>
    <property type="match status" value="1"/>
</dbReference>
<feature type="binding site" evidence="5">
    <location>
        <position position="322"/>
    </location>
    <ligand>
        <name>S-adenosyl-L-methionine</name>
        <dbReference type="ChEBI" id="CHEBI:59789"/>
    </ligand>
</feature>
<dbReference type="GO" id="GO:0001510">
    <property type="term" value="P:RNA methylation"/>
    <property type="evidence" value="ECO:0007669"/>
    <property type="project" value="InterPro"/>
</dbReference>
<dbReference type="SUPFAM" id="SSF48013">
    <property type="entry name" value="NusB-like"/>
    <property type="match status" value="1"/>
</dbReference>
<dbReference type="GO" id="GO:0008173">
    <property type="term" value="F:RNA methyltransferase activity"/>
    <property type="evidence" value="ECO:0007669"/>
    <property type="project" value="InterPro"/>
</dbReference>
<evidence type="ECO:0000256" key="3">
    <source>
        <dbReference type="ARBA" id="ARBA00022691"/>
    </source>
</evidence>
<dbReference type="PROSITE" id="PS51686">
    <property type="entry name" value="SAM_MT_RSMB_NOP"/>
    <property type="match status" value="1"/>
</dbReference>
<dbReference type="PANTHER" id="PTHR22807">
    <property type="entry name" value="NOP2 YEAST -RELATED NOL1/NOP2/FMU SUN DOMAIN-CONTAINING"/>
    <property type="match status" value="1"/>
</dbReference>
<dbReference type="InterPro" id="IPR049560">
    <property type="entry name" value="MeTrfase_RsmB-F_NOP2_cat"/>
</dbReference>
<feature type="domain" description="SAM-dependent MTase RsmB/NOP-type" evidence="7">
    <location>
        <begin position="170"/>
        <end position="442"/>
    </location>
</feature>
<organism evidence="8 9">
    <name type="scientific">Sphingobium jiangsuense</name>
    <dbReference type="NCBI Taxonomy" id="870476"/>
    <lineage>
        <taxon>Bacteria</taxon>
        <taxon>Pseudomonadati</taxon>
        <taxon>Pseudomonadota</taxon>
        <taxon>Alphaproteobacteria</taxon>
        <taxon>Sphingomonadales</taxon>
        <taxon>Sphingomonadaceae</taxon>
        <taxon>Sphingobium</taxon>
    </lineage>
</organism>
<dbReference type="InterPro" id="IPR023267">
    <property type="entry name" value="RCMT"/>
</dbReference>
<dbReference type="PRINTS" id="PR02008">
    <property type="entry name" value="RCMTFAMILY"/>
</dbReference>
<dbReference type="Pfam" id="PF01029">
    <property type="entry name" value="NusB"/>
    <property type="match status" value="1"/>
</dbReference>
<evidence type="ECO:0000259" key="7">
    <source>
        <dbReference type="PROSITE" id="PS51686"/>
    </source>
</evidence>
<evidence type="ECO:0000256" key="6">
    <source>
        <dbReference type="SAM" id="MobiDB-lite"/>
    </source>
</evidence>
<feature type="binding site" evidence="5">
    <location>
        <begin position="259"/>
        <end position="265"/>
    </location>
    <ligand>
        <name>S-adenosyl-L-methionine</name>
        <dbReference type="ChEBI" id="CHEBI:59789"/>
    </ligand>
</feature>
<dbReference type="Proteomes" id="UP000571950">
    <property type="component" value="Unassembled WGS sequence"/>
</dbReference>
<name>A0A7W6FN89_9SPHN</name>
<accession>A0A7W6FN89</accession>
<dbReference type="CDD" id="cd02440">
    <property type="entry name" value="AdoMet_MTases"/>
    <property type="match status" value="1"/>
</dbReference>
<evidence type="ECO:0000313" key="8">
    <source>
        <dbReference type="EMBL" id="MBB3924553.1"/>
    </source>
</evidence>
<dbReference type="InterPro" id="IPR029063">
    <property type="entry name" value="SAM-dependent_MTases_sf"/>
</dbReference>
<dbReference type="RefSeq" id="WP_188070120.1">
    <property type="nucleotide sequence ID" value="NZ_JACIDT010000001.1"/>
</dbReference>
<dbReference type="AlphaFoldDB" id="A0A7W6FN89"/>
<feature type="region of interest" description="Disordered" evidence="6">
    <location>
        <begin position="1"/>
        <end position="26"/>
    </location>
</feature>
<dbReference type="GO" id="GO:0003723">
    <property type="term" value="F:RNA binding"/>
    <property type="evidence" value="ECO:0007669"/>
    <property type="project" value="UniProtKB-UniRule"/>
</dbReference>
<dbReference type="SUPFAM" id="SSF53335">
    <property type="entry name" value="S-adenosyl-L-methionine-dependent methyltransferases"/>
    <property type="match status" value="1"/>
</dbReference>
<reference evidence="8 9" key="1">
    <citation type="submission" date="2020-08" db="EMBL/GenBank/DDBJ databases">
        <title>Genomic Encyclopedia of Type Strains, Phase IV (KMG-IV): sequencing the most valuable type-strain genomes for metagenomic binning, comparative biology and taxonomic classification.</title>
        <authorList>
            <person name="Goeker M."/>
        </authorList>
    </citation>
    <scope>NUCLEOTIDE SEQUENCE [LARGE SCALE GENOMIC DNA]</scope>
    <source>
        <strain evidence="8 9">DSM 26189</strain>
    </source>
</reference>
<evidence type="ECO:0000256" key="1">
    <source>
        <dbReference type="ARBA" id="ARBA00022603"/>
    </source>
</evidence>
<dbReference type="Gene3D" id="3.40.50.150">
    <property type="entry name" value="Vaccinia Virus protein VP39"/>
    <property type="match status" value="1"/>
</dbReference>
<proteinExistence type="inferred from homology"/>
<evidence type="ECO:0000256" key="4">
    <source>
        <dbReference type="ARBA" id="ARBA00022884"/>
    </source>
</evidence>
<evidence type="ECO:0000256" key="2">
    <source>
        <dbReference type="ARBA" id="ARBA00022679"/>
    </source>
</evidence>
<gene>
    <name evidence="8" type="ORF">GGR43_000247</name>
</gene>
<evidence type="ECO:0000313" key="9">
    <source>
        <dbReference type="Proteomes" id="UP000571950"/>
    </source>
</evidence>
<dbReference type="InterPro" id="IPR001678">
    <property type="entry name" value="MeTrfase_RsmB-F_NOP2_dom"/>
</dbReference>
<dbReference type="Pfam" id="PF01189">
    <property type="entry name" value="Methyltr_RsmB-F"/>
    <property type="match status" value="1"/>
</dbReference>
<comment type="similarity">
    <text evidence="5">Belongs to the class I-like SAM-binding methyltransferase superfamily. RsmB/NOP family.</text>
</comment>
<keyword evidence="3 5" id="KW-0949">S-adenosyl-L-methionine</keyword>
<feature type="binding site" evidence="5">
    <location>
        <position position="280"/>
    </location>
    <ligand>
        <name>S-adenosyl-L-methionine</name>
        <dbReference type="ChEBI" id="CHEBI:59789"/>
    </ligand>
</feature>
<keyword evidence="1 5" id="KW-0489">Methyltransferase</keyword>
<feature type="binding site" evidence="5">
    <location>
        <position position="306"/>
    </location>
    <ligand>
        <name>S-adenosyl-L-methionine</name>
        <dbReference type="ChEBI" id="CHEBI:59789"/>
    </ligand>
</feature>
<protein>
    <submittedName>
        <fullName evidence="8">16S rRNA (Cytosine967-C5)-methyltransferase</fullName>
        <ecNumber evidence="8">2.1.1.176</ecNumber>
    </submittedName>
</protein>
<dbReference type="InterPro" id="IPR006027">
    <property type="entry name" value="NusB_RsmB_TIM44"/>
</dbReference>
<keyword evidence="2 5" id="KW-0808">Transferase</keyword>
<dbReference type="Gene3D" id="1.10.940.10">
    <property type="entry name" value="NusB-like"/>
    <property type="match status" value="1"/>
</dbReference>